<dbReference type="SUPFAM" id="SSF53335">
    <property type="entry name" value="S-adenosyl-L-methionine-dependent methyltransferases"/>
    <property type="match status" value="1"/>
</dbReference>
<evidence type="ECO:0000313" key="1">
    <source>
        <dbReference type="EMBL" id="CCH46668.1"/>
    </source>
</evidence>
<dbReference type="PANTHER" id="PTHR14614:SF132">
    <property type="entry name" value="PROTEIN-LYSINE METHYLTRANSFERASE C42C1.13"/>
    <property type="match status" value="1"/>
</dbReference>
<evidence type="ECO:0000313" key="2">
    <source>
        <dbReference type="Proteomes" id="UP000009328"/>
    </source>
</evidence>
<protein>
    <recommendedName>
        <fullName evidence="3">Methyltransferase-domain-containing protein</fullName>
    </recommendedName>
</protein>
<comment type="caution">
    <text evidence="1">The sequence shown here is derived from an EMBL/GenBank/DDBJ whole genome shotgun (WGS) entry which is preliminary data.</text>
</comment>
<dbReference type="InterPro" id="IPR019410">
    <property type="entry name" value="Methyltransf_16"/>
</dbReference>
<dbReference type="AlphaFoldDB" id="K0KZT9"/>
<dbReference type="HOGENOM" id="CLU_036731_1_0_1"/>
<dbReference type="InParanoid" id="K0KZT9"/>
<sequence length="387" mass="44168">MYQIKFLKPVTVNSISNSQADLRKKSPKLSDSVYEISSTFTISNDLGEQFFYGKVPITCELRQYNTSSPTSEYQPVARSQADWISGKRAVDVKLQIPSRYLHKGKFLALHIFVEEDVKVIDDLNTEGITHEELRNDWLPNYKELTVGNCQDSLDLSSSKLNLFPSTSSLIEVPTPQTSFPSRSDKQGLRTIKEVILYEELSGEIARHLWDAGIIMNSLSKSHILKFFFDTEDERILEKPLQILELGTGIGLVSIHLSKIFPNANILATDLDDAEEICSLNINLNSAQDRVKFSELDWETSTETPLQNWDIIITTDCTYNPLYYDVLINVLKRESSSNTKIILAHKFREPLSESEIFPKLQKHFHLSKQIWYNSQGQSLTHIGLYTPK</sequence>
<dbReference type="PANTHER" id="PTHR14614">
    <property type="entry name" value="HEPATOCELLULAR CARCINOMA-ASSOCIATED ANTIGEN"/>
    <property type="match status" value="1"/>
</dbReference>
<dbReference type="EMBL" id="CAIF01000261">
    <property type="protein sequence ID" value="CCH46668.1"/>
    <property type="molecule type" value="Genomic_DNA"/>
</dbReference>
<reference evidence="1 2" key="1">
    <citation type="journal article" date="2012" name="Eukaryot. Cell">
        <title>Draft genome sequence of Wickerhamomyces ciferrii NRRL Y-1031 F-60-10.</title>
        <authorList>
            <person name="Schneider J."/>
            <person name="Andrea H."/>
            <person name="Blom J."/>
            <person name="Jaenicke S."/>
            <person name="Ruckert C."/>
            <person name="Schorsch C."/>
            <person name="Szczepanowski R."/>
            <person name="Farwick M."/>
            <person name="Goesmann A."/>
            <person name="Puhler A."/>
            <person name="Schaffer S."/>
            <person name="Tauch A."/>
            <person name="Kohler T."/>
            <person name="Brinkrolf K."/>
        </authorList>
    </citation>
    <scope>NUCLEOTIDE SEQUENCE [LARGE SCALE GENOMIC DNA]</scope>
    <source>
        <strain evidence="2">ATCC 14091 / BCRC 22168 / CBS 111 / JCM 3599 / NBRC 0793 / NRRL Y-1031 F-60-10</strain>
    </source>
</reference>
<evidence type="ECO:0008006" key="3">
    <source>
        <dbReference type="Google" id="ProtNLM"/>
    </source>
</evidence>
<dbReference type="GO" id="GO:0005829">
    <property type="term" value="C:cytosol"/>
    <property type="evidence" value="ECO:0007669"/>
    <property type="project" value="TreeGrafter"/>
</dbReference>
<organism evidence="1 2">
    <name type="scientific">Wickerhamomyces ciferrii (strain ATCC 14091 / BCRC 22168 / CBS 111 / JCM 3599 / NBRC 0793 / NRRL Y-1031 F-60-10)</name>
    <name type="common">Yeast</name>
    <name type="synonym">Pichia ciferrii</name>
    <dbReference type="NCBI Taxonomy" id="1206466"/>
    <lineage>
        <taxon>Eukaryota</taxon>
        <taxon>Fungi</taxon>
        <taxon>Dikarya</taxon>
        <taxon>Ascomycota</taxon>
        <taxon>Saccharomycotina</taxon>
        <taxon>Saccharomycetes</taxon>
        <taxon>Phaffomycetales</taxon>
        <taxon>Wickerhamomycetaceae</taxon>
        <taxon>Wickerhamomyces</taxon>
    </lineage>
</organism>
<dbReference type="InterPro" id="IPR029063">
    <property type="entry name" value="SAM-dependent_MTases_sf"/>
</dbReference>
<dbReference type="CDD" id="cd02440">
    <property type="entry name" value="AdoMet_MTases"/>
    <property type="match status" value="1"/>
</dbReference>
<dbReference type="GO" id="GO:0008757">
    <property type="term" value="F:S-adenosylmethionine-dependent methyltransferase activity"/>
    <property type="evidence" value="ECO:0007669"/>
    <property type="project" value="UniProtKB-ARBA"/>
</dbReference>
<name>K0KZT9_WICCF</name>
<gene>
    <name evidence="1" type="ORF">BN7_6265</name>
</gene>
<dbReference type="Gene3D" id="3.40.50.150">
    <property type="entry name" value="Vaccinia Virus protein VP39"/>
    <property type="match status" value="1"/>
</dbReference>
<dbReference type="Proteomes" id="UP000009328">
    <property type="component" value="Unassembled WGS sequence"/>
</dbReference>
<accession>K0KZT9</accession>
<keyword evidence="2" id="KW-1185">Reference proteome</keyword>
<dbReference type="STRING" id="1206466.K0KZT9"/>
<dbReference type="Pfam" id="PF10294">
    <property type="entry name" value="Methyltransf_16"/>
    <property type="match status" value="1"/>
</dbReference>
<dbReference type="eggNOG" id="KOG2793">
    <property type="taxonomic scope" value="Eukaryota"/>
</dbReference>
<proteinExistence type="predicted"/>